<reference evidence="1 2" key="1">
    <citation type="submission" date="2020-12" db="EMBL/GenBank/DDBJ databases">
        <title>Aureibaculum luteum sp. nov. and Aureibaculum flavum sp. nov., novel members of the family Flavobacteriaceae isolated from Antarctic intertidal sediments.</title>
        <authorList>
            <person name="He X."/>
            <person name="Zhang X."/>
        </authorList>
    </citation>
    <scope>NUCLEOTIDE SEQUENCE [LARGE SCALE GENOMIC DNA]</scope>
    <source>
        <strain evidence="1 2">A20</strain>
    </source>
</reference>
<keyword evidence="2" id="KW-1185">Reference proteome</keyword>
<protein>
    <submittedName>
        <fullName evidence="1">DUF4837 family protein</fullName>
    </submittedName>
</protein>
<proteinExistence type="predicted"/>
<accession>A0ABS0WSH4</accession>
<evidence type="ECO:0000313" key="2">
    <source>
        <dbReference type="Proteomes" id="UP000623301"/>
    </source>
</evidence>
<comment type="caution">
    <text evidence="1">The sequence shown here is derived from an EMBL/GenBank/DDBJ whole genome shotgun (WGS) entry which is preliminary data.</text>
</comment>
<gene>
    <name evidence="1" type="ORF">JBL43_11695</name>
</gene>
<dbReference type="Pfam" id="PF16125">
    <property type="entry name" value="DUF4837"/>
    <property type="match status" value="1"/>
</dbReference>
<dbReference type="InterPro" id="IPR032286">
    <property type="entry name" value="DUF4837"/>
</dbReference>
<sequence length="321" mass="36537">MKNLLAVALFSVFFISCNSKNTKITLKESYSRINHLTIVIENNLWKGQIGDSLRDIIASPVLGLPQEETQFTVNQVSPTAFSNLFQTNRNILFVGISEKEGYFLKKDVYAAPQLTMTIFGKDENDLNELIQSHKEDIISVFKDSDLKNFQRENIQNYYETKEIKTLSKLGVSIKIPRNFAIVDDTLDFLWLRQDITKGSLNIIAYTLPLSEKDSIPNNIVKARDIIGKNHIPGPADGSYMVTEAAYTPFTKEVVFDDKPAFETRGTWEAQGDFMAGPFLNYTIMDKENNRLLVVEGFTYAPSINKRDFMFELEAIIKTLKI</sequence>
<dbReference type="PROSITE" id="PS51257">
    <property type="entry name" value="PROKAR_LIPOPROTEIN"/>
    <property type="match status" value="1"/>
</dbReference>
<dbReference type="EMBL" id="JAEHFJ010000005">
    <property type="protein sequence ID" value="MBJ2174904.1"/>
    <property type="molecule type" value="Genomic_DNA"/>
</dbReference>
<dbReference type="RefSeq" id="WP_198841616.1">
    <property type="nucleotide sequence ID" value="NZ_JAEHFJ010000005.1"/>
</dbReference>
<dbReference type="Proteomes" id="UP000623301">
    <property type="component" value="Unassembled WGS sequence"/>
</dbReference>
<name>A0ABS0WSH4_9FLAO</name>
<organism evidence="1 2">
    <name type="scientific">Aureibaculum flavum</name>
    <dbReference type="NCBI Taxonomy" id="2795986"/>
    <lineage>
        <taxon>Bacteria</taxon>
        <taxon>Pseudomonadati</taxon>
        <taxon>Bacteroidota</taxon>
        <taxon>Flavobacteriia</taxon>
        <taxon>Flavobacteriales</taxon>
        <taxon>Flavobacteriaceae</taxon>
        <taxon>Aureibaculum</taxon>
    </lineage>
</organism>
<evidence type="ECO:0000313" key="1">
    <source>
        <dbReference type="EMBL" id="MBJ2174904.1"/>
    </source>
</evidence>